<dbReference type="RefSeq" id="WP_013351448.1">
    <property type="nucleotide sequence ID" value="NC_014551.1"/>
</dbReference>
<dbReference type="GO" id="GO:0006310">
    <property type="term" value="P:DNA recombination"/>
    <property type="evidence" value="ECO:0007669"/>
    <property type="project" value="UniProtKB-KW"/>
</dbReference>
<organism evidence="8 9">
    <name type="scientific">Bacillus amyloliquefaciens (strain ATCC 23350 / DSM 7 / BCRC 11601 / CCUG 28519 / NBRC 15535 / NRRL B-14393 / F)</name>
    <dbReference type="NCBI Taxonomy" id="692420"/>
    <lineage>
        <taxon>Bacteria</taxon>
        <taxon>Bacillati</taxon>
        <taxon>Bacillota</taxon>
        <taxon>Bacilli</taxon>
        <taxon>Bacillales</taxon>
        <taxon>Bacillaceae</taxon>
        <taxon>Bacillus</taxon>
        <taxon>Bacillus amyloliquefaciens group</taxon>
    </lineage>
</organism>
<keyword evidence="2" id="KW-0229">DNA integration</keyword>
<dbReference type="AlphaFoldDB" id="A0A9P1JFW8"/>
<reference evidence="9" key="2">
    <citation type="journal article" date="2011" name="J. Biotechnol.">
        <title>Genome sequence of B. amyloliquefaciens type strain DSM7(T) reveals differences to plant-associated B. amyloliquefaciens FZB42.</title>
        <authorList>
            <person name="Ruckert C."/>
            <person name="Blom J."/>
            <person name="Chen X."/>
            <person name="Reva O."/>
            <person name="Borriss R."/>
        </authorList>
    </citation>
    <scope>NUCLEOTIDE SEQUENCE [LARGE SCALE GENOMIC DNA]</scope>
    <source>
        <strain evidence="9">DSM 7</strain>
    </source>
</reference>
<dbReference type="Gene3D" id="1.10.443.10">
    <property type="entry name" value="Intergrase catalytic core"/>
    <property type="match status" value="1"/>
</dbReference>
<keyword evidence="9" id="KW-1185">Reference proteome</keyword>
<evidence type="ECO:0000256" key="3">
    <source>
        <dbReference type="ARBA" id="ARBA00023125"/>
    </source>
</evidence>
<dbReference type="GO" id="GO:0003677">
    <property type="term" value="F:DNA binding"/>
    <property type="evidence" value="ECO:0007669"/>
    <property type="project" value="UniProtKB-UniRule"/>
</dbReference>
<keyword evidence="3 5" id="KW-0238">DNA-binding</keyword>
<gene>
    <name evidence="8" type="primary">xerC1</name>
    <name evidence="8" type="ordered locus">BAMF_0825</name>
</gene>
<dbReference type="PROSITE" id="PS51900">
    <property type="entry name" value="CB"/>
    <property type="match status" value="1"/>
</dbReference>
<accession>A0A9P1JFW8</accession>
<dbReference type="InterPro" id="IPR011010">
    <property type="entry name" value="DNA_brk_join_enz"/>
</dbReference>
<evidence type="ECO:0000256" key="2">
    <source>
        <dbReference type="ARBA" id="ARBA00022908"/>
    </source>
</evidence>
<dbReference type="Pfam" id="PF14657">
    <property type="entry name" value="Arm-DNA-bind_4"/>
    <property type="match status" value="1"/>
</dbReference>
<dbReference type="PROSITE" id="PS51898">
    <property type="entry name" value="TYR_RECOMBINASE"/>
    <property type="match status" value="1"/>
</dbReference>
<evidence type="ECO:0000256" key="1">
    <source>
        <dbReference type="ARBA" id="ARBA00008857"/>
    </source>
</evidence>
<dbReference type="GO" id="GO:0015074">
    <property type="term" value="P:DNA integration"/>
    <property type="evidence" value="ECO:0007669"/>
    <property type="project" value="UniProtKB-KW"/>
</dbReference>
<evidence type="ECO:0000256" key="4">
    <source>
        <dbReference type="ARBA" id="ARBA00023172"/>
    </source>
</evidence>
<keyword evidence="4" id="KW-0233">DNA recombination</keyword>
<feature type="domain" description="Core-binding (CB)" evidence="7">
    <location>
        <begin position="75"/>
        <end position="157"/>
    </location>
</feature>
<proteinExistence type="inferred from homology"/>
<dbReference type="InterPro" id="IPR004107">
    <property type="entry name" value="Integrase_SAM-like_N"/>
</dbReference>
<dbReference type="PANTHER" id="PTHR30629">
    <property type="entry name" value="PROPHAGE INTEGRASE"/>
    <property type="match status" value="1"/>
</dbReference>
<feature type="domain" description="Tyr recombinase" evidence="6">
    <location>
        <begin position="177"/>
        <end position="374"/>
    </location>
</feature>
<dbReference type="InterPro" id="IPR002104">
    <property type="entry name" value="Integrase_catalytic"/>
</dbReference>
<dbReference type="InterPro" id="IPR044068">
    <property type="entry name" value="CB"/>
</dbReference>
<dbReference type="CDD" id="cd01189">
    <property type="entry name" value="INT_ICEBs1_C_like"/>
    <property type="match status" value="1"/>
</dbReference>
<dbReference type="Pfam" id="PF00589">
    <property type="entry name" value="Phage_integrase"/>
    <property type="match status" value="1"/>
</dbReference>
<sequence length="382" mass="44990">MKMYKADKDDDLYYYFNAKKEKRWLYRHRYYDAFGKRREKSKQGFKKENEAYRALLEVKTSVLNGDIKEVENENLTISEWLDIWYETNKNQWEISTCENRKLIIETIIKPLLGKIKLTKLDKVTYKRLFINELLKEYSPGSVAQYHATFKISINAAVDSEILRRNRFNKIIIPQPKKESENFYTASELREFLEAFKRYENITNYTMVELLAFTGMRRGEAMGLKWSDVDFEGLTISINRTRDANGIRSPKTKNSYRTIKVIGELITQLKVYRKWCKELMISFGKHLSEDDFIFINKSTTKPISHTVIRYAIDRVTKKENLKRITVHGLRHTHATILISKRIPVKVISDRLGNTPEMVLNTYGHSFKELEEESVEAFADALAL</sequence>
<dbReference type="Gene3D" id="1.10.150.130">
    <property type="match status" value="1"/>
</dbReference>
<evidence type="ECO:0000259" key="6">
    <source>
        <dbReference type="PROSITE" id="PS51898"/>
    </source>
</evidence>
<dbReference type="InterPro" id="IPR013762">
    <property type="entry name" value="Integrase-like_cat_sf"/>
</dbReference>
<dbReference type="PANTHER" id="PTHR30629:SF2">
    <property type="entry name" value="PROPHAGE INTEGRASE INTS-RELATED"/>
    <property type="match status" value="1"/>
</dbReference>
<dbReference type="InterPro" id="IPR028259">
    <property type="entry name" value="AP2-like_int_N"/>
</dbReference>
<dbReference type="Proteomes" id="UP000006562">
    <property type="component" value="Chromosome"/>
</dbReference>
<name>A0A9P1JFW8_BACAS</name>
<dbReference type="KEGG" id="bao:BAMF_0825"/>
<dbReference type="Pfam" id="PF14659">
    <property type="entry name" value="Phage_int_SAM_3"/>
    <property type="match status" value="1"/>
</dbReference>
<protein>
    <submittedName>
        <fullName evidence="8">Tyrosine recombinase xerC</fullName>
    </submittedName>
</protein>
<evidence type="ECO:0000259" key="7">
    <source>
        <dbReference type="PROSITE" id="PS51900"/>
    </source>
</evidence>
<dbReference type="SUPFAM" id="SSF56349">
    <property type="entry name" value="DNA breaking-rejoining enzymes"/>
    <property type="match status" value="1"/>
</dbReference>
<dbReference type="InterPro" id="IPR050808">
    <property type="entry name" value="Phage_Integrase"/>
</dbReference>
<dbReference type="EMBL" id="FN597644">
    <property type="protein sequence ID" value="CBI41951.1"/>
    <property type="molecule type" value="Genomic_DNA"/>
</dbReference>
<evidence type="ECO:0000256" key="5">
    <source>
        <dbReference type="PROSITE-ProRule" id="PRU01248"/>
    </source>
</evidence>
<reference evidence="8 9" key="1">
    <citation type="journal article" date="2011" name="Int. J. Syst. Evol. Microbiol.">
        <title>Relationship of Bacillus amyloliquefaciens clades associated with strains DSM 7T and FZB42T: a proposal for Bacillus amyloliquefaciens subsp. amyloliquefaciens subsp. nov. and Bacillus amyloliquefaciens subsp. plantarum subsp. nov. based on complete genome sequence comparisons.</title>
        <authorList>
            <person name="Borriss R."/>
            <person name="Chen X.H."/>
            <person name="Rueckert C."/>
            <person name="Blom J."/>
            <person name="Becker A."/>
            <person name="Baumgarth B."/>
            <person name="Fan B."/>
            <person name="Pukall R."/>
            <person name="Schumann P."/>
            <person name="Sproer C."/>
            <person name="Junge H."/>
            <person name="Vater J."/>
            <person name="Puhler A."/>
            <person name="Klenk H.P."/>
        </authorList>
    </citation>
    <scope>NUCLEOTIDE SEQUENCE [LARGE SCALE GENOMIC DNA]</scope>
    <source>
        <strain evidence="9">DSM 7</strain>
    </source>
</reference>
<comment type="similarity">
    <text evidence="1">Belongs to the 'phage' integrase family.</text>
</comment>
<dbReference type="InterPro" id="IPR010998">
    <property type="entry name" value="Integrase_recombinase_N"/>
</dbReference>
<evidence type="ECO:0000313" key="9">
    <source>
        <dbReference type="Proteomes" id="UP000006562"/>
    </source>
</evidence>
<evidence type="ECO:0000313" key="8">
    <source>
        <dbReference type="EMBL" id="CBI41951.1"/>
    </source>
</evidence>